<gene>
    <name evidence="2" type="ORF">FNH04_21855</name>
</gene>
<name>A0A5N8W4P0_9ACTN</name>
<dbReference type="EMBL" id="VJZE01000153">
    <property type="protein sequence ID" value="MPY42451.1"/>
    <property type="molecule type" value="Genomic_DNA"/>
</dbReference>
<keyword evidence="3" id="KW-1185">Reference proteome</keyword>
<feature type="region of interest" description="Disordered" evidence="1">
    <location>
        <begin position="62"/>
        <end position="81"/>
    </location>
</feature>
<comment type="caution">
    <text evidence="2">The sequence shown here is derived from an EMBL/GenBank/DDBJ whole genome shotgun (WGS) entry which is preliminary data.</text>
</comment>
<organism evidence="2 3">
    <name type="scientific">Streptomyces phyllanthi</name>
    <dbReference type="NCBI Taxonomy" id="1803180"/>
    <lineage>
        <taxon>Bacteria</taxon>
        <taxon>Bacillati</taxon>
        <taxon>Actinomycetota</taxon>
        <taxon>Actinomycetes</taxon>
        <taxon>Kitasatosporales</taxon>
        <taxon>Streptomycetaceae</taxon>
        <taxon>Streptomyces</taxon>
    </lineage>
</organism>
<dbReference type="Proteomes" id="UP000326979">
    <property type="component" value="Unassembled WGS sequence"/>
</dbReference>
<dbReference type="AlphaFoldDB" id="A0A5N8W4P0"/>
<reference evidence="2 3" key="1">
    <citation type="submission" date="2019-07" db="EMBL/GenBank/DDBJ databases">
        <title>New species of Amycolatopsis and Streptomyces.</title>
        <authorList>
            <person name="Duangmal K."/>
            <person name="Teo W.F.A."/>
            <person name="Lipun K."/>
        </authorList>
    </citation>
    <scope>NUCLEOTIDE SEQUENCE [LARGE SCALE GENOMIC DNA]</scope>
    <source>
        <strain evidence="2 3">TISTR 2346</strain>
    </source>
</reference>
<evidence type="ECO:0000256" key="1">
    <source>
        <dbReference type="SAM" id="MobiDB-lite"/>
    </source>
</evidence>
<dbReference type="OrthoDB" id="9799092at2"/>
<protein>
    <submittedName>
        <fullName evidence="2">Uncharacterized protein</fullName>
    </submittedName>
</protein>
<evidence type="ECO:0000313" key="3">
    <source>
        <dbReference type="Proteomes" id="UP000326979"/>
    </source>
</evidence>
<accession>A0A5N8W4P0</accession>
<feature type="region of interest" description="Disordered" evidence="1">
    <location>
        <begin position="1"/>
        <end position="21"/>
    </location>
</feature>
<evidence type="ECO:0000313" key="2">
    <source>
        <dbReference type="EMBL" id="MPY42451.1"/>
    </source>
</evidence>
<sequence length="96" mass="10132">MFSALGSPSGHGAASHVRARSVRPYAGEAAVRYRDELGQGMYRPEWTWIAEDGDRVVARAPSAPGPPCHDPHAGCGDAPGFQRPTDGVHALMLGLP</sequence>
<proteinExistence type="predicted"/>